<reference evidence="2 3" key="1">
    <citation type="submission" date="2018-10" db="EMBL/GenBank/DDBJ databases">
        <title>Genomic Encyclopedia of Archaeal and Bacterial Type Strains, Phase II (KMG-II): from individual species to whole genera.</title>
        <authorList>
            <person name="Goeker M."/>
        </authorList>
    </citation>
    <scope>NUCLEOTIDE SEQUENCE [LARGE SCALE GENOMIC DNA]</scope>
    <source>
        <strain evidence="2 3">DSM 25217</strain>
    </source>
</reference>
<dbReference type="RefSeq" id="WP_170163740.1">
    <property type="nucleotide sequence ID" value="NZ_REFR01000011.1"/>
</dbReference>
<dbReference type="EMBL" id="REFR01000011">
    <property type="protein sequence ID" value="RMB07908.1"/>
    <property type="molecule type" value="Genomic_DNA"/>
</dbReference>
<sequence>MQFHGAAGATVPCREAIERLLVSGADIKRALILTAGNEHAFLLYIDSAWSIAIKSGFTSGYGGTGPAGFAEVITTLDRFQVEIDEVDITDKELEQINSCLLTYEQAEEIAERRPIRPQRLWDYLLVLRKSDQDGFRGFFSPVLSLGVVDPRLCDLAIDFRKDPDAALVRAFRKLEDIVRERTGLTTSGQKLFSQAFLAKERRLGWDDVDDGEHTGRTNLFISIFGAYRNRRAHREDRSTSCALVREFNLINELFCLERDAVNLRPRATDKSKSLLL</sequence>
<evidence type="ECO:0000259" key="1">
    <source>
        <dbReference type="Pfam" id="PF09509"/>
    </source>
</evidence>
<accession>A0A3M0CDT1</accession>
<organism evidence="2 3">
    <name type="scientific">Eilatimonas milleporae</name>
    <dbReference type="NCBI Taxonomy" id="911205"/>
    <lineage>
        <taxon>Bacteria</taxon>
        <taxon>Pseudomonadati</taxon>
        <taxon>Pseudomonadota</taxon>
        <taxon>Alphaproteobacteria</taxon>
        <taxon>Kordiimonadales</taxon>
        <taxon>Kordiimonadaceae</taxon>
        <taxon>Eilatimonas</taxon>
    </lineage>
</organism>
<gene>
    <name evidence="2" type="ORF">BXY39_2002</name>
</gene>
<proteinExistence type="predicted"/>
<dbReference type="Proteomes" id="UP000271227">
    <property type="component" value="Unassembled WGS sequence"/>
</dbReference>
<feature type="domain" description="Conserved hypothetical protein CHP02391" evidence="1">
    <location>
        <begin position="164"/>
        <end position="238"/>
    </location>
</feature>
<dbReference type="InParanoid" id="A0A3M0CDT1"/>
<keyword evidence="3" id="KW-1185">Reference proteome</keyword>
<comment type="caution">
    <text evidence="2">The sequence shown here is derived from an EMBL/GenBank/DDBJ whole genome shotgun (WGS) entry which is preliminary data.</text>
</comment>
<name>A0A3M0CDT1_9PROT</name>
<evidence type="ECO:0000313" key="2">
    <source>
        <dbReference type="EMBL" id="RMB07908.1"/>
    </source>
</evidence>
<protein>
    <submittedName>
        <fullName evidence="2">Uncharacterized protein Ymh</fullName>
    </submittedName>
</protein>
<dbReference type="InterPro" id="IPR012654">
    <property type="entry name" value="CHP02391"/>
</dbReference>
<dbReference type="AlphaFoldDB" id="A0A3M0CDT1"/>
<evidence type="ECO:0000313" key="3">
    <source>
        <dbReference type="Proteomes" id="UP000271227"/>
    </source>
</evidence>
<dbReference type="Pfam" id="PF09509">
    <property type="entry name" value="Hypoth_Ymh"/>
    <property type="match status" value="1"/>
</dbReference>